<keyword evidence="1" id="KW-0812">Transmembrane</keyword>
<evidence type="ECO:0000313" key="4">
    <source>
        <dbReference type="EMBL" id="WKN38885.1"/>
    </source>
</evidence>
<keyword evidence="1" id="KW-0813">Transport</keyword>
<evidence type="ECO:0000259" key="3">
    <source>
        <dbReference type="Pfam" id="PF07715"/>
    </source>
</evidence>
<dbReference type="EMBL" id="CP120682">
    <property type="protein sequence ID" value="WKN38885.1"/>
    <property type="molecule type" value="Genomic_DNA"/>
</dbReference>
<feature type="chain" id="PRO_5041209224" evidence="2">
    <location>
        <begin position="25"/>
        <end position="155"/>
    </location>
</feature>
<evidence type="ECO:0000256" key="2">
    <source>
        <dbReference type="SAM" id="SignalP"/>
    </source>
</evidence>
<protein>
    <submittedName>
        <fullName evidence="4">TonB-dependent receptor plug domain-containing protein</fullName>
    </submittedName>
</protein>
<sequence>MKAYKKYILGLMLLMVTLASGAFAKPKKASGVYNPTQLKETYKVDLRDISMSAPYADHILVMDELPPVATNNVLDAIQGRVPGVWVTRYGWNSYAFIRGYRSPLYVIDGMPVDVSAVNMISPFDVATIEVHKGLAPVMYGGRGGNGAIVINTKRG</sequence>
<comment type="similarity">
    <text evidence="1">Belongs to the TonB-dependent receptor family.</text>
</comment>
<dbReference type="AlphaFoldDB" id="A0AA49GQ03"/>
<evidence type="ECO:0000256" key="1">
    <source>
        <dbReference type="PROSITE-ProRule" id="PRU01360"/>
    </source>
</evidence>
<dbReference type="InterPro" id="IPR037066">
    <property type="entry name" value="Plug_dom_sf"/>
</dbReference>
<keyword evidence="1" id="KW-1134">Transmembrane beta strand</keyword>
<dbReference type="PROSITE" id="PS52016">
    <property type="entry name" value="TONB_DEPENDENT_REC_3"/>
    <property type="match status" value="1"/>
</dbReference>
<dbReference type="InterPro" id="IPR039426">
    <property type="entry name" value="TonB-dep_rcpt-like"/>
</dbReference>
<reference evidence="4" key="2">
    <citation type="journal article" date="2024" name="Antonie Van Leeuwenhoek">
        <title>Roseihalotalea indica gen. nov., sp. nov., a halophilic Bacteroidetes from mesopelagic Southwest Indian Ocean with higher carbohydrate metabolic potential.</title>
        <authorList>
            <person name="Chen B."/>
            <person name="Zhang M."/>
            <person name="Lin D."/>
            <person name="Ye J."/>
            <person name="Tang K."/>
        </authorList>
    </citation>
    <scope>NUCLEOTIDE SEQUENCE</scope>
    <source>
        <strain evidence="4">TK19036</strain>
    </source>
</reference>
<organism evidence="4">
    <name type="scientific">Roseihalotalea indica</name>
    <dbReference type="NCBI Taxonomy" id="2867963"/>
    <lineage>
        <taxon>Bacteria</taxon>
        <taxon>Pseudomonadati</taxon>
        <taxon>Bacteroidota</taxon>
        <taxon>Cytophagia</taxon>
        <taxon>Cytophagales</taxon>
        <taxon>Catalimonadaceae</taxon>
        <taxon>Roseihalotalea</taxon>
    </lineage>
</organism>
<keyword evidence="1" id="KW-0472">Membrane</keyword>
<dbReference type="Gene3D" id="2.170.130.10">
    <property type="entry name" value="TonB-dependent receptor, plug domain"/>
    <property type="match status" value="1"/>
</dbReference>
<keyword evidence="4" id="KW-0675">Receptor</keyword>
<feature type="domain" description="TonB-dependent receptor plug" evidence="3">
    <location>
        <begin position="59"/>
        <end position="147"/>
    </location>
</feature>
<accession>A0AA49GQ03</accession>
<dbReference type="Pfam" id="PF07715">
    <property type="entry name" value="Plug"/>
    <property type="match status" value="1"/>
</dbReference>
<keyword evidence="2" id="KW-0732">Signal</keyword>
<gene>
    <name evidence="4" type="ORF">K4G66_09235</name>
</gene>
<feature type="signal peptide" evidence="2">
    <location>
        <begin position="1"/>
        <end position="24"/>
    </location>
</feature>
<dbReference type="GO" id="GO:0009279">
    <property type="term" value="C:cell outer membrane"/>
    <property type="evidence" value="ECO:0007669"/>
    <property type="project" value="UniProtKB-SubCell"/>
</dbReference>
<comment type="subcellular location">
    <subcellularLocation>
        <location evidence="1">Cell outer membrane</location>
        <topology evidence="1">Multi-pass membrane protein</topology>
    </subcellularLocation>
</comment>
<dbReference type="SUPFAM" id="SSF56935">
    <property type="entry name" value="Porins"/>
    <property type="match status" value="1"/>
</dbReference>
<keyword evidence="1" id="KW-0998">Cell outer membrane</keyword>
<reference evidence="4" key="1">
    <citation type="journal article" date="2023" name="Comput. Struct. Biotechnol. J.">
        <title>Discovery of a novel marine Bacteroidetes with a rich repertoire of carbohydrate-active enzymes.</title>
        <authorList>
            <person name="Chen B."/>
            <person name="Liu G."/>
            <person name="Chen Q."/>
            <person name="Wang H."/>
            <person name="Liu L."/>
            <person name="Tang K."/>
        </authorList>
    </citation>
    <scope>NUCLEOTIDE SEQUENCE</scope>
    <source>
        <strain evidence="4">TK19036</strain>
    </source>
</reference>
<name>A0AA49GQ03_9BACT</name>
<dbReference type="InterPro" id="IPR012910">
    <property type="entry name" value="Plug_dom"/>
</dbReference>
<proteinExistence type="inferred from homology"/>